<name>A0ABR8AHT4_9CYAN</name>
<sequence>MAIIYGTTLDDILNGTTSGDRIYGYAGNDVLNGGSGNDTLSGEVGNDTYIVDSLGDVVSEDNRAGGDRTISAANFLVVA</sequence>
<dbReference type="InterPro" id="IPR001343">
    <property type="entry name" value="Hemolysn_Ca-bd"/>
</dbReference>
<keyword evidence="2" id="KW-1185">Reference proteome</keyword>
<dbReference type="Pfam" id="PF00353">
    <property type="entry name" value="HemolysinCabind"/>
    <property type="match status" value="1"/>
</dbReference>
<reference evidence="1 2" key="1">
    <citation type="journal article" date="2020" name="ISME J.">
        <title>Comparative genomics reveals insights into cyanobacterial evolution and habitat adaptation.</title>
        <authorList>
            <person name="Chen M.Y."/>
            <person name="Teng W.K."/>
            <person name="Zhao L."/>
            <person name="Hu C.X."/>
            <person name="Zhou Y.K."/>
            <person name="Han B.P."/>
            <person name="Song L.R."/>
            <person name="Shu W.S."/>
        </authorList>
    </citation>
    <scope>NUCLEOTIDE SEQUENCE [LARGE SCALE GENOMIC DNA]</scope>
    <source>
        <strain evidence="1 2">FACHB-288</strain>
    </source>
</reference>
<evidence type="ECO:0000313" key="1">
    <source>
        <dbReference type="EMBL" id="MBD2199469.1"/>
    </source>
</evidence>
<gene>
    <name evidence="1" type="ORF">H6G24_28975</name>
</gene>
<protein>
    <submittedName>
        <fullName evidence="1">Uncharacterized protein</fullName>
    </submittedName>
</protein>
<evidence type="ECO:0000313" key="2">
    <source>
        <dbReference type="Proteomes" id="UP000658514"/>
    </source>
</evidence>
<organism evidence="1 2">
    <name type="scientific">Calothrix parietina FACHB-288</name>
    <dbReference type="NCBI Taxonomy" id="2692896"/>
    <lineage>
        <taxon>Bacteria</taxon>
        <taxon>Bacillati</taxon>
        <taxon>Cyanobacteriota</taxon>
        <taxon>Cyanophyceae</taxon>
        <taxon>Nostocales</taxon>
        <taxon>Calotrichaceae</taxon>
        <taxon>Calothrix</taxon>
    </lineage>
</organism>
<dbReference type="SUPFAM" id="SSF51120">
    <property type="entry name" value="beta-Roll"/>
    <property type="match status" value="1"/>
</dbReference>
<comment type="caution">
    <text evidence="1">The sequence shown here is derived from an EMBL/GenBank/DDBJ whole genome shotgun (WGS) entry which is preliminary data.</text>
</comment>
<accession>A0ABR8AHT4</accession>
<dbReference type="InterPro" id="IPR018511">
    <property type="entry name" value="Hemolysin-typ_Ca-bd_CS"/>
</dbReference>
<dbReference type="InterPro" id="IPR011049">
    <property type="entry name" value="Serralysin-like_metalloprot_C"/>
</dbReference>
<dbReference type="EMBL" id="JACJQH010000060">
    <property type="protein sequence ID" value="MBD2199469.1"/>
    <property type="molecule type" value="Genomic_DNA"/>
</dbReference>
<dbReference type="PROSITE" id="PS00330">
    <property type="entry name" value="HEMOLYSIN_CALCIUM"/>
    <property type="match status" value="1"/>
</dbReference>
<proteinExistence type="predicted"/>
<dbReference type="RefSeq" id="WP_190548947.1">
    <property type="nucleotide sequence ID" value="NZ_CAWPNO010000096.1"/>
</dbReference>
<dbReference type="PRINTS" id="PR00313">
    <property type="entry name" value="CABNDNGRPT"/>
</dbReference>
<dbReference type="Gene3D" id="2.150.10.10">
    <property type="entry name" value="Serralysin-like metalloprotease, C-terminal"/>
    <property type="match status" value="1"/>
</dbReference>
<dbReference type="Proteomes" id="UP000658514">
    <property type="component" value="Unassembled WGS sequence"/>
</dbReference>